<sequence length="138" mass="16012">MRTLALLLILAIILETVFYVYPFTLLVIIMTVLILGGNSLYWVFIAGIILDLAGLRIMGGNSIFFLLISAIMLRYNRRFNFNNVINVMIFITVTINVYSFIFYQRRADLFITLFLALLLLYLLPWYFPSLAGRKKLKV</sequence>
<organism evidence="2 3">
    <name type="scientific">Candidatus Gottesmanbacteria bacterium RBG_16_38_7b</name>
    <dbReference type="NCBI Taxonomy" id="1798372"/>
    <lineage>
        <taxon>Bacteria</taxon>
        <taxon>Candidatus Gottesmaniibacteriota</taxon>
    </lineage>
</organism>
<keyword evidence="1" id="KW-1133">Transmembrane helix</keyword>
<evidence type="ECO:0008006" key="4">
    <source>
        <dbReference type="Google" id="ProtNLM"/>
    </source>
</evidence>
<accession>A0A1F5YLI3</accession>
<keyword evidence="1" id="KW-0812">Transmembrane</keyword>
<dbReference type="AlphaFoldDB" id="A0A1F5YLI3"/>
<reference evidence="2 3" key="1">
    <citation type="journal article" date="2016" name="Nat. Commun.">
        <title>Thousands of microbial genomes shed light on interconnected biogeochemical processes in an aquifer system.</title>
        <authorList>
            <person name="Anantharaman K."/>
            <person name="Brown C.T."/>
            <person name="Hug L.A."/>
            <person name="Sharon I."/>
            <person name="Castelle C.J."/>
            <person name="Probst A.J."/>
            <person name="Thomas B.C."/>
            <person name="Singh A."/>
            <person name="Wilkins M.J."/>
            <person name="Karaoz U."/>
            <person name="Brodie E.L."/>
            <person name="Williams K.H."/>
            <person name="Hubbard S.S."/>
            <person name="Banfield J.F."/>
        </authorList>
    </citation>
    <scope>NUCLEOTIDE SEQUENCE [LARGE SCALE GENOMIC DNA]</scope>
</reference>
<dbReference type="EMBL" id="MFJB01000002">
    <property type="protein sequence ID" value="OGG01005.1"/>
    <property type="molecule type" value="Genomic_DNA"/>
</dbReference>
<evidence type="ECO:0000256" key="1">
    <source>
        <dbReference type="SAM" id="Phobius"/>
    </source>
</evidence>
<feature type="transmembrane region" description="Helical" evidence="1">
    <location>
        <begin position="109"/>
        <end position="127"/>
    </location>
</feature>
<dbReference type="Proteomes" id="UP000177396">
    <property type="component" value="Unassembled WGS sequence"/>
</dbReference>
<keyword evidence="1" id="KW-0472">Membrane</keyword>
<feature type="transmembrane region" description="Helical" evidence="1">
    <location>
        <begin position="41"/>
        <end position="72"/>
    </location>
</feature>
<feature type="transmembrane region" description="Helical" evidence="1">
    <location>
        <begin position="84"/>
        <end position="103"/>
    </location>
</feature>
<evidence type="ECO:0000313" key="3">
    <source>
        <dbReference type="Proteomes" id="UP000177396"/>
    </source>
</evidence>
<proteinExistence type="predicted"/>
<name>A0A1F5YLI3_9BACT</name>
<evidence type="ECO:0000313" key="2">
    <source>
        <dbReference type="EMBL" id="OGG01005.1"/>
    </source>
</evidence>
<comment type="caution">
    <text evidence="2">The sequence shown here is derived from an EMBL/GenBank/DDBJ whole genome shotgun (WGS) entry which is preliminary data.</text>
</comment>
<feature type="transmembrane region" description="Helical" evidence="1">
    <location>
        <begin position="7"/>
        <end position="35"/>
    </location>
</feature>
<protein>
    <recommendedName>
        <fullName evidence="4">Rod shape-determining protein MreD</fullName>
    </recommendedName>
</protein>
<gene>
    <name evidence="2" type="ORF">A2153_05050</name>
</gene>